<dbReference type="Gene3D" id="1.10.10.10">
    <property type="entry name" value="Winged helix-like DNA-binding domain superfamily/Winged helix DNA-binding domain"/>
    <property type="match status" value="1"/>
</dbReference>
<accession>A0A917D6I0</accession>
<dbReference type="Proteomes" id="UP000637643">
    <property type="component" value="Unassembled WGS sequence"/>
</dbReference>
<comment type="caution">
    <text evidence="5">The sequence shown here is derived from an EMBL/GenBank/DDBJ whole genome shotgun (WGS) entry which is preliminary data.</text>
</comment>
<dbReference type="GO" id="GO:0003700">
    <property type="term" value="F:DNA-binding transcription factor activity"/>
    <property type="evidence" value="ECO:0007669"/>
    <property type="project" value="InterPro"/>
</dbReference>
<dbReference type="InterPro" id="IPR000835">
    <property type="entry name" value="HTH_MarR-typ"/>
</dbReference>
<keyword evidence="1" id="KW-0805">Transcription regulation</keyword>
<dbReference type="InterPro" id="IPR036388">
    <property type="entry name" value="WH-like_DNA-bd_sf"/>
</dbReference>
<evidence type="ECO:0000313" key="5">
    <source>
        <dbReference type="EMBL" id="GGG12393.1"/>
    </source>
</evidence>
<keyword evidence="2" id="KW-0238">DNA-binding</keyword>
<reference evidence="5" key="1">
    <citation type="journal article" date="2014" name="Int. J. Syst. Evol. Microbiol.">
        <title>Complete genome sequence of Corynebacterium casei LMG S-19264T (=DSM 44701T), isolated from a smear-ripened cheese.</title>
        <authorList>
            <consortium name="US DOE Joint Genome Institute (JGI-PGF)"/>
            <person name="Walter F."/>
            <person name="Albersmeier A."/>
            <person name="Kalinowski J."/>
            <person name="Ruckert C."/>
        </authorList>
    </citation>
    <scope>NUCLEOTIDE SEQUENCE</scope>
    <source>
        <strain evidence="5">CGMCC 1.16134</strain>
    </source>
</reference>
<organism evidence="5 6">
    <name type="scientific">Paenibacillus albidus</name>
    <dbReference type="NCBI Taxonomy" id="2041023"/>
    <lineage>
        <taxon>Bacteria</taxon>
        <taxon>Bacillati</taxon>
        <taxon>Bacillota</taxon>
        <taxon>Bacilli</taxon>
        <taxon>Bacillales</taxon>
        <taxon>Paenibacillaceae</taxon>
        <taxon>Paenibacillus</taxon>
    </lineage>
</organism>
<dbReference type="PRINTS" id="PR00598">
    <property type="entry name" value="HTHMARR"/>
</dbReference>
<dbReference type="GO" id="GO:0003677">
    <property type="term" value="F:DNA binding"/>
    <property type="evidence" value="ECO:0007669"/>
    <property type="project" value="UniProtKB-KW"/>
</dbReference>
<dbReference type="PROSITE" id="PS50995">
    <property type="entry name" value="HTH_MARR_2"/>
    <property type="match status" value="1"/>
</dbReference>
<evidence type="ECO:0000256" key="3">
    <source>
        <dbReference type="ARBA" id="ARBA00023163"/>
    </source>
</evidence>
<dbReference type="Pfam" id="PF13463">
    <property type="entry name" value="HTH_27"/>
    <property type="match status" value="1"/>
</dbReference>
<dbReference type="InterPro" id="IPR036390">
    <property type="entry name" value="WH_DNA-bd_sf"/>
</dbReference>
<dbReference type="EMBL" id="BMKR01000056">
    <property type="protein sequence ID" value="GGG12393.1"/>
    <property type="molecule type" value="Genomic_DNA"/>
</dbReference>
<name>A0A917D6I0_9BACL</name>
<gene>
    <name evidence="5" type="ORF">GCM10010912_66040</name>
</gene>
<dbReference type="PANTHER" id="PTHR42756">
    <property type="entry name" value="TRANSCRIPTIONAL REGULATOR, MARR"/>
    <property type="match status" value="1"/>
</dbReference>
<proteinExistence type="predicted"/>
<dbReference type="SMART" id="SM00347">
    <property type="entry name" value="HTH_MARR"/>
    <property type="match status" value="1"/>
</dbReference>
<keyword evidence="3" id="KW-0804">Transcription</keyword>
<evidence type="ECO:0000313" key="6">
    <source>
        <dbReference type="Proteomes" id="UP000637643"/>
    </source>
</evidence>
<feature type="domain" description="HTH marR-type" evidence="4">
    <location>
        <begin position="1"/>
        <end position="87"/>
    </location>
</feature>
<sequence>MNQLSCSIDRDKSTITALVEKLVHLGYVNKGQDPQDGRVYRLSLTDKGRELQPVFDKVSEALLAAVYEHFTADEKAQLMGLLNKIGL</sequence>
<dbReference type="AlphaFoldDB" id="A0A917D6I0"/>
<evidence type="ECO:0000259" key="4">
    <source>
        <dbReference type="PROSITE" id="PS50995"/>
    </source>
</evidence>
<reference evidence="5" key="2">
    <citation type="submission" date="2020-09" db="EMBL/GenBank/DDBJ databases">
        <authorList>
            <person name="Sun Q."/>
            <person name="Zhou Y."/>
        </authorList>
    </citation>
    <scope>NUCLEOTIDE SEQUENCE</scope>
    <source>
        <strain evidence="5">CGMCC 1.16134</strain>
    </source>
</reference>
<evidence type="ECO:0000256" key="1">
    <source>
        <dbReference type="ARBA" id="ARBA00023015"/>
    </source>
</evidence>
<protein>
    <recommendedName>
        <fullName evidence="4">HTH marR-type domain-containing protein</fullName>
    </recommendedName>
</protein>
<dbReference type="PANTHER" id="PTHR42756:SF1">
    <property type="entry name" value="TRANSCRIPTIONAL REPRESSOR OF EMRAB OPERON"/>
    <property type="match status" value="1"/>
</dbReference>
<dbReference type="SUPFAM" id="SSF46785">
    <property type="entry name" value="Winged helix' DNA-binding domain"/>
    <property type="match status" value="1"/>
</dbReference>
<keyword evidence="6" id="KW-1185">Reference proteome</keyword>
<evidence type="ECO:0000256" key="2">
    <source>
        <dbReference type="ARBA" id="ARBA00023125"/>
    </source>
</evidence>